<keyword evidence="1" id="KW-1133">Transmembrane helix</keyword>
<organism evidence="2 3">
    <name type="scientific">Rhizobium daejeonense</name>
    <dbReference type="NCBI Taxonomy" id="240521"/>
    <lineage>
        <taxon>Bacteria</taxon>
        <taxon>Pseudomonadati</taxon>
        <taxon>Pseudomonadota</taxon>
        <taxon>Alphaproteobacteria</taxon>
        <taxon>Hyphomicrobiales</taxon>
        <taxon>Rhizobiaceae</taxon>
        <taxon>Rhizobium/Agrobacterium group</taxon>
        <taxon>Rhizobium</taxon>
    </lineage>
</organism>
<feature type="transmembrane region" description="Helical" evidence="1">
    <location>
        <begin position="247"/>
        <end position="268"/>
    </location>
</feature>
<reference evidence="2 3" key="1">
    <citation type="submission" date="2020-02" db="EMBL/GenBank/DDBJ databases">
        <title>Genome sequence of the type strain CCBAU10050 of Rhizobium daejeonense.</title>
        <authorList>
            <person name="Gao J."/>
            <person name="Sun J."/>
        </authorList>
    </citation>
    <scope>NUCLEOTIDE SEQUENCE [LARGE SCALE GENOMIC DNA]</scope>
    <source>
        <strain evidence="2 3">CCBAU10050</strain>
    </source>
</reference>
<feature type="transmembrane region" description="Helical" evidence="1">
    <location>
        <begin position="220"/>
        <end position="241"/>
    </location>
</feature>
<dbReference type="RefSeq" id="WP_163904531.1">
    <property type="nucleotide sequence ID" value="NZ_CP048427.1"/>
</dbReference>
<evidence type="ECO:0000256" key="1">
    <source>
        <dbReference type="SAM" id="Phobius"/>
    </source>
</evidence>
<keyword evidence="3" id="KW-1185">Reference proteome</keyword>
<dbReference type="InterPro" id="IPR018710">
    <property type="entry name" value="DUF2232"/>
</dbReference>
<proteinExistence type="predicted"/>
<feature type="transmembrane region" description="Helical" evidence="1">
    <location>
        <begin position="175"/>
        <end position="199"/>
    </location>
</feature>
<evidence type="ECO:0000313" key="2">
    <source>
        <dbReference type="EMBL" id="NGO63198.1"/>
    </source>
</evidence>
<sequence>MKQVNGQLLLTGIIAGMTAALLLLGANAQPSLSAVLYAASALPILIVGLGWGNIAAIVAIAVAAFVGAVAVSPMFALFMAVLTLLPAGWLAHLSNLARPASEIGGPANLTAWYPLSDILLHLCGLVSLAVIFLGIMIGYGPELTDQFVDMVASSMNEQNPAMAMDPAALEQSKRFFVLTIPVVQGGTWVMMLFAAHYIATRIASASSRALRPREDIPSALRMNRNALFVFLAGILACFAGGTPALIGATVCGAFGAGFLLSGFASLHLRTRGKDWRVPALILAYLSTLMVLPAFIVLVFGLVDTRRTVALTPTASGTGSDNSNS</sequence>
<keyword evidence="1" id="KW-0812">Transmembrane</keyword>
<name>A0A6M1S441_9HYPH</name>
<feature type="transmembrane region" description="Helical" evidence="1">
    <location>
        <begin position="6"/>
        <end position="24"/>
    </location>
</feature>
<keyword evidence="1" id="KW-0472">Membrane</keyword>
<feature type="transmembrane region" description="Helical" evidence="1">
    <location>
        <begin position="118"/>
        <end position="140"/>
    </location>
</feature>
<comment type="caution">
    <text evidence="2">The sequence shown here is derived from an EMBL/GenBank/DDBJ whole genome shotgun (WGS) entry which is preliminary data.</text>
</comment>
<protein>
    <submittedName>
        <fullName evidence="2">DUF2232 domain-containing protein</fullName>
    </submittedName>
</protein>
<evidence type="ECO:0000313" key="3">
    <source>
        <dbReference type="Proteomes" id="UP000477849"/>
    </source>
</evidence>
<dbReference type="Proteomes" id="UP000477849">
    <property type="component" value="Unassembled WGS sequence"/>
</dbReference>
<accession>A0A6M1S441</accession>
<dbReference type="Pfam" id="PF09991">
    <property type="entry name" value="DUF2232"/>
    <property type="match status" value="1"/>
</dbReference>
<dbReference type="EMBL" id="JAAKZH010000002">
    <property type="protein sequence ID" value="NGO63198.1"/>
    <property type="molecule type" value="Genomic_DNA"/>
</dbReference>
<gene>
    <name evidence="2" type="ORF">G6N76_05895</name>
</gene>
<feature type="transmembrane region" description="Helical" evidence="1">
    <location>
        <begin position="280"/>
        <end position="302"/>
    </location>
</feature>
<dbReference type="AlphaFoldDB" id="A0A6M1S441"/>
<feature type="transmembrane region" description="Helical" evidence="1">
    <location>
        <begin position="36"/>
        <end position="69"/>
    </location>
</feature>